<dbReference type="Proteomes" id="UP000669179">
    <property type="component" value="Unassembled WGS sequence"/>
</dbReference>
<protein>
    <recommendedName>
        <fullName evidence="5">SurA N-terminal domain-containing protein</fullName>
    </recommendedName>
</protein>
<evidence type="ECO:0000313" key="3">
    <source>
        <dbReference type="EMBL" id="MBO2446977.1"/>
    </source>
</evidence>
<gene>
    <name evidence="3" type="ORF">J4573_07735</name>
</gene>
<dbReference type="EMBL" id="JAGEOJ010000003">
    <property type="protein sequence ID" value="MBO2446977.1"/>
    <property type="molecule type" value="Genomic_DNA"/>
</dbReference>
<proteinExistence type="predicted"/>
<dbReference type="Gene3D" id="1.10.4030.10">
    <property type="entry name" value="Porin chaperone SurA, peptide-binding domain"/>
    <property type="match status" value="1"/>
</dbReference>
<accession>A0A939T5D6</accession>
<evidence type="ECO:0008006" key="5">
    <source>
        <dbReference type="Google" id="ProtNLM"/>
    </source>
</evidence>
<feature type="signal peptide" evidence="2">
    <location>
        <begin position="1"/>
        <end position="17"/>
    </location>
</feature>
<dbReference type="InterPro" id="IPR027304">
    <property type="entry name" value="Trigger_fact/SurA_dom_sf"/>
</dbReference>
<evidence type="ECO:0000313" key="4">
    <source>
        <dbReference type="Proteomes" id="UP000669179"/>
    </source>
</evidence>
<feature type="chain" id="PRO_5038371558" description="SurA N-terminal domain-containing protein" evidence="2">
    <location>
        <begin position="18"/>
        <end position="223"/>
    </location>
</feature>
<feature type="compositionally biased region" description="Polar residues" evidence="1">
    <location>
        <begin position="66"/>
        <end position="81"/>
    </location>
</feature>
<evidence type="ECO:0000256" key="1">
    <source>
        <dbReference type="SAM" id="MobiDB-lite"/>
    </source>
</evidence>
<feature type="region of interest" description="Disordered" evidence="1">
    <location>
        <begin position="63"/>
        <end position="85"/>
    </location>
</feature>
<organism evidence="3 4">
    <name type="scientific">Actinomadura barringtoniae</name>
    <dbReference type="NCBI Taxonomy" id="1427535"/>
    <lineage>
        <taxon>Bacteria</taxon>
        <taxon>Bacillati</taxon>
        <taxon>Actinomycetota</taxon>
        <taxon>Actinomycetes</taxon>
        <taxon>Streptosporangiales</taxon>
        <taxon>Thermomonosporaceae</taxon>
        <taxon>Actinomadura</taxon>
    </lineage>
</organism>
<dbReference type="SUPFAM" id="SSF109998">
    <property type="entry name" value="Triger factor/SurA peptide-binding domain-like"/>
    <property type="match status" value="1"/>
</dbReference>
<reference evidence="3" key="1">
    <citation type="submission" date="2021-03" db="EMBL/GenBank/DDBJ databases">
        <authorList>
            <person name="Kanchanasin P."/>
            <person name="Saeng-In P."/>
            <person name="Phongsopitanun W."/>
            <person name="Yuki M."/>
            <person name="Kudo T."/>
            <person name="Ohkuma M."/>
            <person name="Tanasupawat S."/>
        </authorList>
    </citation>
    <scope>NUCLEOTIDE SEQUENCE</scope>
    <source>
        <strain evidence="3">GKU 128</strain>
    </source>
</reference>
<dbReference type="RefSeq" id="WP_208254587.1">
    <property type="nucleotide sequence ID" value="NZ_JAGEOJ010000003.1"/>
</dbReference>
<keyword evidence="2" id="KW-0732">Signal</keyword>
<evidence type="ECO:0000256" key="2">
    <source>
        <dbReference type="SAM" id="SignalP"/>
    </source>
</evidence>
<keyword evidence="4" id="KW-1185">Reference proteome</keyword>
<dbReference type="AlphaFoldDB" id="A0A939T5D6"/>
<name>A0A939T5D6_9ACTN</name>
<sequence>MTVLGTSVKVAVAAALAAGTLAGCGGGPLKVGAAAIVGDDRISTSTLDQTVRDWQKQFVKDDIANQMRSDPSNPTQQATSDRLSDSDMRDALTVLVNMRVGDEVARRDHIDVTGTQVDQVIAALDQQGGAKSATLASGLPAGYTRDFARFLAIKALLVQKYGSDGNPQNPQTMLARQKADADFVQTADSMKIKVNPRYGSFDKAKVAIDPVKYRLSATESGIR</sequence>
<comment type="caution">
    <text evidence="3">The sequence shown here is derived from an EMBL/GenBank/DDBJ whole genome shotgun (WGS) entry which is preliminary data.</text>
</comment>